<sequence>MANIFSRKKVFGKNTPPDFLARYFQITEQDSLGFNDNIVIFHPGKYGSEIVYGTSSNTLGFISCDESPPIIKFLYTIYKVFYIDNIDKKLILVITGSGKRDYKNLYILDRDILNTTKKSLEKKNSTESIVFNCNENYVLYKKEEISMISSFKLYYNINSFSFYYANANGNLNRITGEKKSLECNNDIHDPTRDSISFIFEIMNLSKYHYYCDSIQFEDLTNFTIQNFFVNVTKTPSKRDEIFIVINDNILFSTTFGSDKLNIDYWEYKYPIIGVDYDKQQEAVIVITSDGSIYLIDPTNINQINHITSKNNFFNLTTNYSELCHKNIKDFFFINTQPKNKNTNSSSNPFIIFDDTKSSKKIQEYSQCLTIFNSKNVGKKYVIASEVYDYHATSKRNFNNDEFHYTSPDDILFILCRNEFILVDLTDDPYYREVHPGLLLTLDHHPVTKTIFVDNISNDIFSRIVDLKKSHNTSIKYTRVFDFPPSLVIDKEVTGGGNNLLIIGYGNGEVYFFKLLKHTLKFIFKLDTKIIFEESNNKKVDTISELENLFLPISNYAGVFDDYLDSENLAITSLTFVKETGEMFVGNHGGYILKYTLPSKEERSVDGGNLSQISISKSNIQLPKGAISGINEELIINKEYSQLDDNYQLDISSIIKGDGSKIAVLTYERDERILAIGTEYSLHIYSFGKKKMLFEIPTFTQAEISHISNAPLSRFKSLKKSLRQTFRRKQKIDCDGNKIFESDNFHSVERQIESRGVLKATECLIGKDPYVVDIVISKESFHRDYILNVYVGLFKGEIHCFTLTDIINGTYRNTFPKDTLFYKHSAPIIDMKLFTFPGDMYPSKLLIANEERIFTRSLLCSKVRKDNYKWKITAFTGCRVKNFNIYNINTNDVVICASLSDGTICGIVLSDKKKYALRKFVDERNKNAISTAMLLSTGDIIHYNKRGCLLLKKKFLQF</sequence>
<dbReference type="GO" id="GO:0005096">
    <property type="term" value="F:GTPase activator activity"/>
    <property type="evidence" value="ECO:0007669"/>
    <property type="project" value="TreeGrafter"/>
</dbReference>
<dbReference type="WBParaSite" id="SPAL_0001660900.1">
    <property type="protein sequence ID" value="SPAL_0001660900.1"/>
    <property type="gene ID" value="SPAL_0001660900"/>
</dbReference>
<dbReference type="GO" id="GO:0008593">
    <property type="term" value="P:regulation of Notch signaling pathway"/>
    <property type="evidence" value="ECO:0007669"/>
    <property type="project" value="TreeGrafter"/>
</dbReference>
<accession>A0A0N5CFH2</accession>
<dbReference type="InterPro" id="IPR011047">
    <property type="entry name" value="Quinoprotein_ADH-like_sf"/>
</dbReference>
<dbReference type="AlphaFoldDB" id="A0A0N5CFH2"/>
<dbReference type="GO" id="GO:0032878">
    <property type="term" value="P:regulation of establishment or maintenance of cell polarity"/>
    <property type="evidence" value="ECO:0007669"/>
    <property type="project" value="TreeGrafter"/>
</dbReference>
<reference evidence="3" key="1">
    <citation type="submission" date="2017-02" db="UniProtKB">
        <authorList>
            <consortium name="WormBaseParasite"/>
        </authorList>
    </citation>
    <scope>IDENTIFICATION</scope>
</reference>
<dbReference type="PANTHER" id="PTHR10241:SF29">
    <property type="entry name" value="LETHAL(2) GIANT LARVAE PROTEIN"/>
    <property type="match status" value="1"/>
</dbReference>
<dbReference type="InterPro" id="IPR013577">
    <property type="entry name" value="LLGL2"/>
</dbReference>
<keyword evidence="2" id="KW-1185">Reference proteome</keyword>
<dbReference type="SUPFAM" id="SSF50998">
    <property type="entry name" value="Quinoprotein alcohol dehydrogenase-like"/>
    <property type="match status" value="1"/>
</dbReference>
<evidence type="ECO:0000313" key="3">
    <source>
        <dbReference type="WBParaSite" id="SPAL_0001660900.1"/>
    </source>
</evidence>
<dbReference type="GO" id="GO:0006893">
    <property type="term" value="P:Golgi to plasma membrane transport"/>
    <property type="evidence" value="ECO:0007669"/>
    <property type="project" value="TreeGrafter"/>
</dbReference>
<feature type="domain" description="Lethal giant larvae homologue 2" evidence="1">
    <location>
        <begin position="340"/>
        <end position="427"/>
    </location>
</feature>
<dbReference type="Pfam" id="PF08366">
    <property type="entry name" value="LLGL"/>
    <property type="match status" value="1"/>
</dbReference>
<protein>
    <submittedName>
        <fullName evidence="3">LLGL domain-containing protein</fullName>
    </submittedName>
</protein>
<dbReference type="GO" id="GO:0051294">
    <property type="term" value="P:establishment of spindle orientation"/>
    <property type="evidence" value="ECO:0007669"/>
    <property type="project" value="TreeGrafter"/>
</dbReference>
<organism evidence="2 3">
    <name type="scientific">Strongyloides papillosus</name>
    <name type="common">Intestinal threadworm</name>
    <dbReference type="NCBI Taxonomy" id="174720"/>
    <lineage>
        <taxon>Eukaryota</taxon>
        <taxon>Metazoa</taxon>
        <taxon>Ecdysozoa</taxon>
        <taxon>Nematoda</taxon>
        <taxon>Chromadorea</taxon>
        <taxon>Rhabditida</taxon>
        <taxon>Tylenchina</taxon>
        <taxon>Panagrolaimomorpha</taxon>
        <taxon>Strongyloidoidea</taxon>
        <taxon>Strongyloididae</taxon>
        <taxon>Strongyloides</taxon>
    </lineage>
</organism>
<dbReference type="GO" id="GO:0030864">
    <property type="term" value="C:cortical actin cytoskeleton"/>
    <property type="evidence" value="ECO:0007669"/>
    <property type="project" value="TreeGrafter"/>
</dbReference>
<dbReference type="GO" id="GO:0030866">
    <property type="term" value="P:cortical actin cytoskeleton organization"/>
    <property type="evidence" value="ECO:0007669"/>
    <property type="project" value="TreeGrafter"/>
</dbReference>
<dbReference type="PANTHER" id="PTHR10241">
    <property type="entry name" value="LETHAL 2 GIANT LARVAE PROTEIN"/>
    <property type="match status" value="1"/>
</dbReference>
<dbReference type="GO" id="GO:0019905">
    <property type="term" value="F:syntaxin binding"/>
    <property type="evidence" value="ECO:0007669"/>
    <property type="project" value="TreeGrafter"/>
</dbReference>
<dbReference type="GO" id="GO:0005886">
    <property type="term" value="C:plasma membrane"/>
    <property type="evidence" value="ECO:0007669"/>
    <property type="project" value="TreeGrafter"/>
</dbReference>
<dbReference type="STRING" id="174720.A0A0N5CFH2"/>
<evidence type="ECO:0000259" key="1">
    <source>
        <dbReference type="Pfam" id="PF08366"/>
    </source>
</evidence>
<name>A0A0N5CFH2_STREA</name>
<evidence type="ECO:0000313" key="2">
    <source>
        <dbReference type="Proteomes" id="UP000046392"/>
    </source>
</evidence>
<dbReference type="Proteomes" id="UP000046392">
    <property type="component" value="Unplaced"/>
</dbReference>
<dbReference type="GO" id="GO:0045159">
    <property type="term" value="F:myosin II binding"/>
    <property type="evidence" value="ECO:0007669"/>
    <property type="project" value="TreeGrafter"/>
</dbReference>
<proteinExistence type="predicted"/>